<keyword evidence="2 5" id="KW-0812">Transmembrane</keyword>
<dbReference type="Proteomes" id="UP000185161">
    <property type="component" value="Chromosome"/>
</dbReference>
<evidence type="ECO:0000256" key="4">
    <source>
        <dbReference type="ARBA" id="ARBA00023136"/>
    </source>
</evidence>
<dbReference type="EMBL" id="QQWO01000004">
    <property type="protein sequence ID" value="RSV05419.1"/>
    <property type="molecule type" value="Genomic_DNA"/>
</dbReference>
<dbReference type="GeneID" id="44131300"/>
<dbReference type="OrthoDB" id="3576439at2"/>
<evidence type="ECO:0000313" key="7">
    <source>
        <dbReference type="EMBL" id="RSV05419.1"/>
    </source>
</evidence>
<evidence type="ECO:0000256" key="1">
    <source>
        <dbReference type="ARBA" id="ARBA00004141"/>
    </source>
</evidence>
<feature type="transmembrane region" description="Helical" evidence="5">
    <location>
        <begin position="47"/>
        <end position="68"/>
    </location>
</feature>
<reference evidence="6" key="1">
    <citation type="submission" date="2016-12" db="EMBL/GenBank/DDBJ databases">
        <title>Whole genome sequencing of Sphingomonas koreensis.</title>
        <authorList>
            <person name="Conlan S."/>
            <person name="Thomas P.J."/>
            <person name="Mullikin J."/>
            <person name="Palmore T.N."/>
            <person name="Frank K.M."/>
            <person name="Segre J.A."/>
        </authorList>
    </citation>
    <scope>NUCLEOTIDE SEQUENCE</scope>
    <source>
        <strain evidence="6">ABOJV</strain>
    </source>
</reference>
<organism evidence="6 8">
    <name type="scientific">Sphingomonas koreensis</name>
    <dbReference type="NCBI Taxonomy" id="93064"/>
    <lineage>
        <taxon>Bacteria</taxon>
        <taxon>Pseudomonadati</taxon>
        <taxon>Pseudomonadota</taxon>
        <taxon>Alphaproteobacteria</taxon>
        <taxon>Sphingomonadales</taxon>
        <taxon>Sphingomonadaceae</taxon>
        <taxon>Sphingomonas</taxon>
    </lineage>
</organism>
<dbReference type="STRING" id="93064.BRX40_01900"/>
<evidence type="ECO:0000256" key="3">
    <source>
        <dbReference type="ARBA" id="ARBA00022989"/>
    </source>
</evidence>
<feature type="transmembrane region" description="Helical" evidence="5">
    <location>
        <begin position="101"/>
        <end position="118"/>
    </location>
</feature>
<keyword evidence="3 5" id="KW-1133">Transmembrane helix</keyword>
<dbReference type="EMBL" id="CP018820">
    <property type="protein sequence ID" value="APR51345.1"/>
    <property type="molecule type" value="Genomic_DNA"/>
</dbReference>
<accession>A0A1L6J613</accession>
<name>A0A1L6J613_9SPHN</name>
<evidence type="ECO:0000313" key="8">
    <source>
        <dbReference type="Proteomes" id="UP000185161"/>
    </source>
</evidence>
<dbReference type="KEGG" id="skr:BRX40_01900"/>
<keyword evidence="8" id="KW-1185">Reference proteome</keyword>
<sequence length="129" mass="13539">MTALLKNAKLHRTVWRIARVTAALLFSVAGAFKLAGAESMVGLFAMIGWGQWFRFVTGGLELLGAALLLRRRTAIAGAVLLAFVAAGATMTHLTLIGGSPVPAILLLALTIGIAAAPLRSANRWFVGKD</sequence>
<feature type="transmembrane region" description="Helical" evidence="5">
    <location>
        <begin position="75"/>
        <end position="95"/>
    </location>
</feature>
<evidence type="ECO:0000256" key="2">
    <source>
        <dbReference type="ARBA" id="ARBA00022692"/>
    </source>
</evidence>
<evidence type="ECO:0000313" key="6">
    <source>
        <dbReference type="EMBL" id="APR51345.1"/>
    </source>
</evidence>
<proteinExistence type="predicted"/>
<protein>
    <submittedName>
        <fullName evidence="7">DoxX family protein</fullName>
    </submittedName>
</protein>
<evidence type="ECO:0000256" key="5">
    <source>
        <dbReference type="SAM" id="Phobius"/>
    </source>
</evidence>
<dbReference type="GO" id="GO:0016020">
    <property type="term" value="C:membrane"/>
    <property type="evidence" value="ECO:0007669"/>
    <property type="project" value="UniProtKB-SubCell"/>
</dbReference>
<comment type="subcellular location">
    <subcellularLocation>
        <location evidence="1">Membrane</location>
        <topology evidence="1">Multi-pass membrane protein</topology>
    </subcellularLocation>
</comment>
<dbReference type="RefSeq" id="WP_075150492.1">
    <property type="nucleotide sequence ID" value="NZ_CP018820.1"/>
</dbReference>
<keyword evidence="4 5" id="KW-0472">Membrane</keyword>
<dbReference type="Pfam" id="PF13564">
    <property type="entry name" value="DoxX_2"/>
    <property type="match status" value="1"/>
</dbReference>
<evidence type="ECO:0000313" key="9">
    <source>
        <dbReference type="Proteomes" id="UP000286681"/>
    </source>
</evidence>
<dbReference type="Proteomes" id="UP000286681">
    <property type="component" value="Unassembled WGS sequence"/>
</dbReference>
<reference evidence="8" key="2">
    <citation type="submission" date="2016-12" db="EMBL/GenBank/DDBJ databases">
        <title>Whole genome sequencing of Sphingomonas sp. ABOJV.</title>
        <authorList>
            <person name="Conlan S."/>
            <person name="Thomas P.J."/>
            <person name="Mullikin J."/>
            <person name="Palmore T.N."/>
            <person name="Frank K.M."/>
            <person name="Segre J.A."/>
        </authorList>
    </citation>
    <scope>NUCLEOTIDE SEQUENCE [LARGE SCALE GENOMIC DNA]</scope>
    <source>
        <strain evidence="8">ABOJV</strain>
    </source>
</reference>
<dbReference type="AlphaFoldDB" id="A0A1L6J613"/>
<reference evidence="7 9" key="3">
    <citation type="submission" date="2018-07" db="EMBL/GenBank/DDBJ databases">
        <title>Genomic and Epidemiologic Investigation of an Indolent Hospital Outbreak.</title>
        <authorList>
            <person name="Johnson R.C."/>
            <person name="Deming C."/>
            <person name="Conlan S."/>
            <person name="Zellmer C.J."/>
            <person name="Michelin A.V."/>
            <person name="Lee-Lin S."/>
            <person name="Thomas P.J."/>
            <person name="Park M."/>
            <person name="Weingarten R.A."/>
            <person name="Less J."/>
            <person name="Dekker J.P."/>
            <person name="Frank K.M."/>
            <person name="Musser K.A."/>
            <person name="Mcquiston J.R."/>
            <person name="Henderson D.K."/>
            <person name="Lau A.F."/>
            <person name="Palmore T.N."/>
            <person name="Segre J.A."/>
        </authorList>
    </citation>
    <scope>NUCLEOTIDE SEQUENCE [LARGE SCALE GENOMIC DNA]</scope>
    <source>
        <strain evidence="7 9">SK-NIH.Env10_0317</strain>
    </source>
</reference>
<dbReference type="InterPro" id="IPR032808">
    <property type="entry name" value="DoxX"/>
</dbReference>
<gene>
    <name evidence="6" type="ORF">BRX40_01900</name>
    <name evidence="7" type="ORF">CA257_05505</name>
</gene>